<organism evidence="1 2">
    <name type="scientific">Streptomyces xanthochromogenes</name>
    <dbReference type="NCBI Taxonomy" id="67384"/>
    <lineage>
        <taxon>Bacteria</taxon>
        <taxon>Bacillati</taxon>
        <taxon>Actinomycetota</taxon>
        <taxon>Actinomycetes</taxon>
        <taxon>Kitasatosporales</taxon>
        <taxon>Streptomycetaceae</taxon>
        <taxon>Streptomyces</taxon>
    </lineage>
</organism>
<protein>
    <submittedName>
        <fullName evidence="1">Uncharacterized protein</fullName>
    </submittedName>
</protein>
<evidence type="ECO:0000313" key="1">
    <source>
        <dbReference type="EMBL" id="GGY64173.1"/>
    </source>
</evidence>
<sequence>MLSDFMGSYALWRSLPFPGLRRGENLLRAGENLALIHGDLALADEHVTQVILFVDEGVFRPSQADVIGLLEGVISRLERFGENLATEERAVVDTHYQYAVLLHKIYAEFLRIGAP</sequence>
<evidence type="ECO:0000313" key="2">
    <source>
        <dbReference type="Proteomes" id="UP000600946"/>
    </source>
</evidence>
<accession>A0ABQ3AR42</accession>
<gene>
    <name evidence="1" type="ORF">GCM10010326_68590</name>
</gene>
<keyword evidence="2" id="KW-1185">Reference proteome</keyword>
<proteinExistence type="predicted"/>
<dbReference type="Proteomes" id="UP000600946">
    <property type="component" value="Unassembled WGS sequence"/>
</dbReference>
<name>A0ABQ3AR42_9ACTN</name>
<dbReference type="EMBL" id="BMUU01000017">
    <property type="protein sequence ID" value="GGY64173.1"/>
    <property type="molecule type" value="Genomic_DNA"/>
</dbReference>
<reference evidence="2" key="1">
    <citation type="journal article" date="2019" name="Int. J. Syst. Evol. Microbiol.">
        <title>The Global Catalogue of Microorganisms (GCM) 10K type strain sequencing project: providing services to taxonomists for standard genome sequencing and annotation.</title>
        <authorList>
            <consortium name="The Broad Institute Genomics Platform"/>
            <consortium name="The Broad Institute Genome Sequencing Center for Infectious Disease"/>
            <person name="Wu L."/>
            <person name="Ma J."/>
        </authorList>
    </citation>
    <scope>NUCLEOTIDE SEQUENCE [LARGE SCALE GENOMIC DNA]</scope>
    <source>
        <strain evidence="2">JCM 4594</strain>
    </source>
</reference>
<comment type="caution">
    <text evidence="1">The sequence shown here is derived from an EMBL/GenBank/DDBJ whole genome shotgun (WGS) entry which is preliminary data.</text>
</comment>